<comment type="caution">
    <text evidence="2">The sequence shown here is derived from an EMBL/GenBank/DDBJ whole genome shotgun (WGS) entry which is preliminary data.</text>
</comment>
<dbReference type="Gene3D" id="3.40.50.1110">
    <property type="entry name" value="SGNH hydrolase"/>
    <property type="match status" value="1"/>
</dbReference>
<accession>A0ABN0SP25</accession>
<dbReference type="EMBL" id="BAAAAF010000007">
    <property type="protein sequence ID" value="GAA0036198.1"/>
    <property type="molecule type" value="Genomic_DNA"/>
</dbReference>
<sequence length="337" mass="35016">MGKRMLYAVATMTGTAVGIGASAAGLLRHQASSLRRGFDGDGDRPFPTIAEEVSAPPDHDDGGTASLAVIGDSWVCGIDVDDPADTPAMLIGRGLARLLGTAVRVQSTARPSALSDTLSEQVDEILSSGRLARHGSDPSSDRRRFAIISIGTGDVIHPIHGPIGIPALNQAINRLQREGRYTVFVLVCPNLGGLPGLRDPLKTTLRRSSRVLAGSQWLAALSARAVPLQATGSLTGTTRKSLLNESGRFPSALGYAQLASTVLSAIAERLEAPIAVDRSHDIPDDTRETPEDTAAASDAAGTVASEDVMPEGVMSEDTASETAADDPVDPQTEGRAG</sequence>
<dbReference type="InterPro" id="IPR036514">
    <property type="entry name" value="SGNH_hydro_sf"/>
</dbReference>
<evidence type="ECO:0008006" key="4">
    <source>
        <dbReference type="Google" id="ProtNLM"/>
    </source>
</evidence>
<evidence type="ECO:0000313" key="2">
    <source>
        <dbReference type="EMBL" id="GAA0036198.1"/>
    </source>
</evidence>
<gene>
    <name evidence="2" type="ORF">NCCP602_21590</name>
</gene>
<dbReference type="SUPFAM" id="SSF52266">
    <property type="entry name" value="SGNH hydrolase"/>
    <property type="match status" value="1"/>
</dbReference>
<dbReference type="CDD" id="cd01836">
    <property type="entry name" value="FeeA_FeeB_like"/>
    <property type="match status" value="1"/>
</dbReference>
<proteinExistence type="predicted"/>
<protein>
    <recommendedName>
        <fullName evidence="4">G-D-S-L family lipolytic protein</fullName>
    </recommendedName>
</protein>
<evidence type="ECO:0000256" key="1">
    <source>
        <dbReference type="SAM" id="MobiDB-lite"/>
    </source>
</evidence>
<evidence type="ECO:0000313" key="3">
    <source>
        <dbReference type="Proteomes" id="UP001498238"/>
    </source>
</evidence>
<dbReference type="Proteomes" id="UP001498238">
    <property type="component" value="Unassembled WGS sequence"/>
</dbReference>
<feature type="region of interest" description="Disordered" evidence="1">
    <location>
        <begin position="277"/>
        <end position="337"/>
    </location>
</feature>
<feature type="compositionally biased region" description="Low complexity" evidence="1">
    <location>
        <begin position="292"/>
        <end position="305"/>
    </location>
</feature>
<reference evidence="2 3" key="1">
    <citation type="submission" date="2024-01" db="EMBL/GenBank/DDBJ databases">
        <title>Characterization of antibiotic resistant novel bacterial strains and their environmental applications.</title>
        <authorList>
            <person name="Manzoor S."/>
            <person name="Abbas S."/>
            <person name="Arshad M."/>
            <person name="Ahmed I."/>
        </authorList>
    </citation>
    <scope>NUCLEOTIDE SEQUENCE [LARGE SCALE GENOMIC DNA]</scope>
    <source>
        <strain evidence="2 3">NCCP-602</strain>
    </source>
</reference>
<feature type="compositionally biased region" description="Basic and acidic residues" evidence="1">
    <location>
        <begin position="277"/>
        <end position="290"/>
    </location>
</feature>
<organism evidence="2 3">
    <name type="scientific">Brevibacterium metallidurans</name>
    <dbReference type="NCBI Taxonomy" id="1482676"/>
    <lineage>
        <taxon>Bacteria</taxon>
        <taxon>Bacillati</taxon>
        <taxon>Actinomycetota</taxon>
        <taxon>Actinomycetes</taxon>
        <taxon>Micrococcales</taxon>
        <taxon>Brevibacteriaceae</taxon>
        <taxon>Brevibacterium</taxon>
    </lineage>
</organism>
<name>A0ABN0SP25_9MICO</name>
<keyword evidence="3" id="KW-1185">Reference proteome</keyword>